<accession>A0ABR1AIR2</accession>
<proteinExistence type="predicted"/>
<evidence type="ECO:0000313" key="3">
    <source>
        <dbReference type="Proteomes" id="UP001359485"/>
    </source>
</evidence>
<organism evidence="2 3">
    <name type="scientific">Polyplax serrata</name>
    <name type="common">Common mouse louse</name>
    <dbReference type="NCBI Taxonomy" id="468196"/>
    <lineage>
        <taxon>Eukaryota</taxon>
        <taxon>Metazoa</taxon>
        <taxon>Ecdysozoa</taxon>
        <taxon>Arthropoda</taxon>
        <taxon>Hexapoda</taxon>
        <taxon>Insecta</taxon>
        <taxon>Pterygota</taxon>
        <taxon>Neoptera</taxon>
        <taxon>Paraneoptera</taxon>
        <taxon>Psocodea</taxon>
        <taxon>Troctomorpha</taxon>
        <taxon>Phthiraptera</taxon>
        <taxon>Anoplura</taxon>
        <taxon>Polyplacidae</taxon>
        <taxon>Polyplax</taxon>
    </lineage>
</organism>
<evidence type="ECO:0000256" key="1">
    <source>
        <dbReference type="SAM" id="MobiDB-lite"/>
    </source>
</evidence>
<feature type="region of interest" description="Disordered" evidence="1">
    <location>
        <begin position="1"/>
        <end position="55"/>
    </location>
</feature>
<feature type="compositionally biased region" description="Basic and acidic residues" evidence="1">
    <location>
        <begin position="10"/>
        <end position="55"/>
    </location>
</feature>
<name>A0ABR1AIR2_POLSC</name>
<dbReference type="Proteomes" id="UP001359485">
    <property type="component" value="Unassembled WGS sequence"/>
</dbReference>
<comment type="caution">
    <text evidence="2">The sequence shown here is derived from an EMBL/GenBank/DDBJ whole genome shotgun (WGS) entry which is preliminary data.</text>
</comment>
<evidence type="ECO:0000313" key="2">
    <source>
        <dbReference type="EMBL" id="KAK6619278.1"/>
    </source>
</evidence>
<keyword evidence="3" id="KW-1185">Reference proteome</keyword>
<sequence length="154" mass="17630">MRQKVQQTVKDLKQCRRQEKPGREGLSRCESDKGEGGVHQMDEAPNDNLKRVDPTDGSHYLKIRFFWRRYAASHLEGVQAGRKKAERAPKRSGVGEIAEMFSQVQQDSEKCPRSPHHPTLRQQLQMVSGPMSKVMYSTQRTTHDKMVVQRNVGA</sequence>
<gene>
    <name evidence="2" type="ORF">RUM44_003660</name>
</gene>
<protein>
    <submittedName>
        <fullName evidence="2">Uncharacterized protein</fullName>
    </submittedName>
</protein>
<dbReference type="EMBL" id="JAWJWF010000049">
    <property type="protein sequence ID" value="KAK6619278.1"/>
    <property type="molecule type" value="Genomic_DNA"/>
</dbReference>
<reference evidence="2 3" key="1">
    <citation type="submission" date="2023-09" db="EMBL/GenBank/DDBJ databases">
        <title>Genomes of two closely related lineages of the louse Polyplax serrata with different host specificities.</title>
        <authorList>
            <person name="Martinu J."/>
            <person name="Tarabai H."/>
            <person name="Stefka J."/>
            <person name="Hypsa V."/>
        </authorList>
    </citation>
    <scope>NUCLEOTIDE SEQUENCE [LARGE SCALE GENOMIC DNA]</scope>
    <source>
        <strain evidence="2">98ZLc_SE</strain>
    </source>
</reference>